<dbReference type="Proteomes" id="UP001415857">
    <property type="component" value="Unassembled WGS sequence"/>
</dbReference>
<dbReference type="CDD" id="cd22160">
    <property type="entry name" value="F-box_AtFBL13-like"/>
    <property type="match status" value="1"/>
</dbReference>
<dbReference type="Pfam" id="PF00646">
    <property type="entry name" value="F-box"/>
    <property type="match status" value="1"/>
</dbReference>
<feature type="domain" description="F-box" evidence="1">
    <location>
        <begin position="13"/>
        <end position="65"/>
    </location>
</feature>
<dbReference type="InterPro" id="IPR001810">
    <property type="entry name" value="F-box_dom"/>
</dbReference>
<name>A0AAP0N827_LIQFO</name>
<dbReference type="Gene3D" id="1.20.1280.50">
    <property type="match status" value="1"/>
</dbReference>
<evidence type="ECO:0000259" key="1">
    <source>
        <dbReference type="PROSITE" id="PS50181"/>
    </source>
</evidence>
<organism evidence="2 3">
    <name type="scientific">Liquidambar formosana</name>
    <name type="common">Formosan gum</name>
    <dbReference type="NCBI Taxonomy" id="63359"/>
    <lineage>
        <taxon>Eukaryota</taxon>
        <taxon>Viridiplantae</taxon>
        <taxon>Streptophyta</taxon>
        <taxon>Embryophyta</taxon>
        <taxon>Tracheophyta</taxon>
        <taxon>Spermatophyta</taxon>
        <taxon>Magnoliopsida</taxon>
        <taxon>eudicotyledons</taxon>
        <taxon>Gunneridae</taxon>
        <taxon>Pentapetalae</taxon>
        <taxon>Saxifragales</taxon>
        <taxon>Altingiaceae</taxon>
        <taxon>Liquidambar</taxon>
    </lineage>
</organism>
<dbReference type="EMBL" id="JBBPBK010000016">
    <property type="protein sequence ID" value="KAK9267446.1"/>
    <property type="molecule type" value="Genomic_DNA"/>
</dbReference>
<dbReference type="PANTHER" id="PTHR31900:SF32">
    <property type="entry name" value="F-BOX_RNI_FBD-LIKE DOMAIN PROTEIN"/>
    <property type="match status" value="1"/>
</dbReference>
<protein>
    <recommendedName>
        <fullName evidence="1">F-box domain-containing protein</fullName>
    </recommendedName>
</protein>
<dbReference type="InterPro" id="IPR036047">
    <property type="entry name" value="F-box-like_dom_sf"/>
</dbReference>
<dbReference type="Gene3D" id="3.80.10.10">
    <property type="entry name" value="Ribonuclease Inhibitor"/>
    <property type="match status" value="1"/>
</dbReference>
<dbReference type="AlphaFoldDB" id="A0AAP0N827"/>
<dbReference type="InterPro" id="IPR032675">
    <property type="entry name" value="LRR_dom_sf"/>
</dbReference>
<evidence type="ECO:0000313" key="2">
    <source>
        <dbReference type="EMBL" id="KAK9267446.1"/>
    </source>
</evidence>
<sequence length="482" mass="56799">MAESTNENLEMVQDMISILPDEILQLILEKLPLEDAVKTGCLSRRWKDVWKYITRISFESSWVESTGKEIVPSLDHFVSLHQGPKVKCFSFEMTYELNMADQVNSWILFAVKKNVERLCLDFDVDRVNYELNTEHDPCYELHSRVFTCESLVSLTLRFCRLKFPDLFHLRYLRTIKLWQIELPDKTLQKVTSNTPVLEELVLIECSRTFDFYIDVAPNPNFHTLEIVEELSEVHSWTVIEINAPSVRKLVMCQCMPRLEYRIKNISQCHEVRLNFDSMFGAVQVEENGGFRDYEDILLKLLSNFKHARTLRLCNWCIQLLSVREVRKFTGSLSFSCTHLDLYTCFQMWETPGIAYILKACHDVENLVILIDEYDGHAVLQIYDVLTLYDFEEISKFWRNEDYSLVGHLKNLKVVEFKETREEYHIMNNGTFELHTFFKERELGMHLVDLLMENADNLKCVVFSSDKQQHVIYRKDVDVVDKV</sequence>
<dbReference type="SMART" id="SM00256">
    <property type="entry name" value="FBOX"/>
    <property type="match status" value="1"/>
</dbReference>
<dbReference type="PROSITE" id="PS50181">
    <property type="entry name" value="FBOX"/>
    <property type="match status" value="1"/>
</dbReference>
<keyword evidence="3" id="KW-1185">Reference proteome</keyword>
<dbReference type="InterPro" id="IPR050232">
    <property type="entry name" value="FBL13/AtMIF1-like"/>
</dbReference>
<comment type="caution">
    <text evidence="2">The sequence shown here is derived from an EMBL/GenBank/DDBJ whole genome shotgun (WGS) entry which is preliminary data.</text>
</comment>
<accession>A0AAP0N827</accession>
<reference evidence="2 3" key="1">
    <citation type="journal article" date="2024" name="Plant J.">
        <title>Genome sequences and population genomics reveal climatic adaptation and genomic divergence between two closely related sweetgum species.</title>
        <authorList>
            <person name="Xu W.Q."/>
            <person name="Ren C.Q."/>
            <person name="Zhang X.Y."/>
            <person name="Comes H.P."/>
            <person name="Liu X.H."/>
            <person name="Li Y.G."/>
            <person name="Kettle C.J."/>
            <person name="Jalonen R."/>
            <person name="Gaisberger H."/>
            <person name="Ma Y.Z."/>
            <person name="Qiu Y.X."/>
        </authorList>
    </citation>
    <scope>NUCLEOTIDE SEQUENCE [LARGE SCALE GENOMIC DNA]</scope>
    <source>
        <strain evidence="2">Hangzhou</strain>
    </source>
</reference>
<proteinExistence type="predicted"/>
<dbReference type="SUPFAM" id="SSF52047">
    <property type="entry name" value="RNI-like"/>
    <property type="match status" value="1"/>
</dbReference>
<dbReference type="Pfam" id="PF23622">
    <property type="entry name" value="LRR_At1g61320_AtMIF1"/>
    <property type="match status" value="1"/>
</dbReference>
<dbReference type="InterPro" id="IPR053781">
    <property type="entry name" value="F-box_AtFBL13-like"/>
</dbReference>
<dbReference type="SUPFAM" id="SSF81383">
    <property type="entry name" value="F-box domain"/>
    <property type="match status" value="1"/>
</dbReference>
<dbReference type="PANTHER" id="PTHR31900">
    <property type="entry name" value="F-BOX/RNI SUPERFAMILY PROTEIN-RELATED"/>
    <property type="match status" value="1"/>
</dbReference>
<gene>
    <name evidence="2" type="ORF">L1049_009872</name>
</gene>
<evidence type="ECO:0000313" key="3">
    <source>
        <dbReference type="Proteomes" id="UP001415857"/>
    </source>
</evidence>
<dbReference type="InterPro" id="IPR055357">
    <property type="entry name" value="LRR_At1g61320_AtMIF1"/>
</dbReference>